<dbReference type="Pfam" id="PF00583">
    <property type="entry name" value="Acetyltransf_1"/>
    <property type="match status" value="1"/>
</dbReference>
<evidence type="ECO:0000313" key="4">
    <source>
        <dbReference type="EMBL" id="XBV84406.1"/>
    </source>
</evidence>
<evidence type="ECO:0000256" key="1">
    <source>
        <dbReference type="ARBA" id="ARBA00022679"/>
    </source>
</evidence>
<evidence type="ECO:0000256" key="2">
    <source>
        <dbReference type="ARBA" id="ARBA00023315"/>
    </source>
</evidence>
<dbReference type="CDD" id="cd04301">
    <property type="entry name" value="NAT_SF"/>
    <property type="match status" value="1"/>
</dbReference>
<gene>
    <name evidence="4" type="ORF">ABOD76_13250</name>
</gene>
<evidence type="ECO:0000259" key="3">
    <source>
        <dbReference type="PROSITE" id="PS51186"/>
    </source>
</evidence>
<dbReference type="InterPro" id="IPR016181">
    <property type="entry name" value="Acyl_CoA_acyltransferase"/>
</dbReference>
<dbReference type="AlphaFoldDB" id="A0AAU7U7F4"/>
<dbReference type="PANTHER" id="PTHR43877:SF2">
    <property type="entry name" value="AMINOALKYLPHOSPHONATE N-ACETYLTRANSFERASE-RELATED"/>
    <property type="match status" value="1"/>
</dbReference>
<feature type="domain" description="N-acetyltransferase" evidence="3">
    <location>
        <begin position="163"/>
        <end position="309"/>
    </location>
</feature>
<accession>A0AAU7U7F4</accession>
<dbReference type="InterPro" id="IPR000182">
    <property type="entry name" value="GNAT_dom"/>
</dbReference>
<reference evidence="4" key="1">
    <citation type="submission" date="2024-06" db="EMBL/GenBank/DDBJ databases">
        <title>Draft Genome Sequence of Deinococcus sonorensis Type Strain KR-87, a Biofilm Producing Representative of the Genus Deinococcus.</title>
        <authorList>
            <person name="Boren L.S."/>
            <person name="Grosso R.A."/>
            <person name="Hugenberg-Cox A.N."/>
            <person name="Hill J.T.E."/>
            <person name="Albert C.M."/>
            <person name="Tuohy J.M."/>
        </authorList>
    </citation>
    <scope>NUCLEOTIDE SEQUENCE</scope>
    <source>
        <strain evidence="4">KR-87</strain>
    </source>
</reference>
<dbReference type="PROSITE" id="PS51186">
    <property type="entry name" value="GNAT"/>
    <property type="match status" value="1"/>
</dbReference>
<name>A0AAU7U7F4_9DEIO</name>
<dbReference type="SUPFAM" id="SSF55729">
    <property type="entry name" value="Acyl-CoA N-acyltransferases (Nat)"/>
    <property type="match status" value="1"/>
</dbReference>
<dbReference type="Gene3D" id="3.40.630.30">
    <property type="match status" value="1"/>
</dbReference>
<dbReference type="RefSeq" id="WP_350242443.1">
    <property type="nucleotide sequence ID" value="NZ_CP158299.1"/>
</dbReference>
<dbReference type="KEGG" id="dsc:ABOD76_13250"/>
<dbReference type="GO" id="GO:0016747">
    <property type="term" value="F:acyltransferase activity, transferring groups other than amino-acyl groups"/>
    <property type="evidence" value="ECO:0007669"/>
    <property type="project" value="InterPro"/>
</dbReference>
<keyword evidence="1" id="KW-0808">Transferase</keyword>
<sequence length="309" mass="33529">MPEWTVRAACAADAEALAPLVSAAYLGQWITTPEQLVARMDAAGPNHFVLVAEAEGAVQAGVLASGFPTAPAAVRLQWCGVPSASTPLYLAALSWVATSAPDVRQLISVVREDHADQVAFLTAAGFRNAHQSWGAHLALPDLDLTRYDALEERLYLAGYETERLAWPAPAADLASLYRLWEQGVQDAPRNPTTTPDPLSPETFRSQLQQEVVFLVRWKGQPVASTRLTPTGDSVDTEHTVVDRAHRGRGLATVVKAASLGWARAEGYTRASTGGSVANLPMLRVNQRLGYRPEPMWLTWVRPLDMTEQG</sequence>
<protein>
    <submittedName>
        <fullName evidence="4">GNAT family N-acetyltransferase</fullName>
    </submittedName>
</protein>
<dbReference type="EMBL" id="CP158299">
    <property type="protein sequence ID" value="XBV84406.1"/>
    <property type="molecule type" value="Genomic_DNA"/>
</dbReference>
<proteinExistence type="predicted"/>
<dbReference type="PANTHER" id="PTHR43877">
    <property type="entry name" value="AMINOALKYLPHOSPHONATE N-ACETYLTRANSFERASE-RELATED-RELATED"/>
    <property type="match status" value="1"/>
</dbReference>
<keyword evidence="2" id="KW-0012">Acyltransferase</keyword>
<dbReference type="InterPro" id="IPR050832">
    <property type="entry name" value="Bact_Acetyltransf"/>
</dbReference>
<organism evidence="4">
    <name type="scientific">Deinococcus sonorensis KR-87</name>
    <dbReference type="NCBI Taxonomy" id="694439"/>
    <lineage>
        <taxon>Bacteria</taxon>
        <taxon>Thermotogati</taxon>
        <taxon>Deinococcota</taxon>
        <taxon>Deinococci</taxon>
        <taxon>Deinococcales</taxon>
        <taxon>Deinococcaceae</taxon>
        <taxon>Deinococcus</taxon>
    </lineage>
</organism>